<name>A0AAW0H159_MYOGA</name>
<protein>
    <recommendedName>
        <fullName evidence="3">Interferon regulatory factor 2-binding protein 1/2-like zinc finger domain-containing protein</fullName>
    </recommendedName>
</protein>
<dbReference type="EMBL" id="JBBHLL010002130">
    <property type="protein sequence ID" value="KAK7795555.1"/>
    <property type="molecule type" value="Genomic_DNA"/>
</dbReference>
<organism evidence="4 5">
    <name type="scientific">Myodes glareolus</name>
    <name type="common">Bank vole</name>
    <name type="synonym">Clethrionomys glareolus</name>
    <dbReference type="NCBI Taxonomy" id="447135"/>
    <lineage>
        <taxon>Eukaryota</taxon>
        <taxon>Metazoa</taxon>
        <taxon>Chordata</taxon>
        <taxon>Craniata</taxon>
        <taxon>Vertebrata</taxon>
        <taxon>Euteleostomi</taxon>
        <taxon>Mammalia</taxon>
        <taxon>Eutheria</taxon>
        <taxon>Euarchontoglires</taxon>
        <taxon>Glires</taxon>
        <taxon>Rodentia</taxon>
        <taxon>Myomorpha</taxon>
        <taxon>Muroidea</taxon>
        <taxon>Cricetidae</taxon>
        <taxon>Arvicolinae</taxon>
        <taxon>Myodes</taxon>
    </lineage>
</organism>
<keyword evidence="5" id="KW-1185">Reference proteome</keyword>
<dbReference type="InterPro" id="IPR022750">
    <property type="entry name" value="IRF-2BP1_2-like_Znf"/>
</dbReference>
<dbReference type="GO" id="GO:0005634">
    <property type="term" value="C:nucleus"/>
    <property type="evidence" value="ECO:0007669"/>
    <property type="project" value="UniProtKB-SubCell"/>
</dbReference>
<keyword evidence="2" id="KW-0539">Nucleus</keyword>
<comment type="caution">
    <text evidence="4">The sequence shown here is derived from an EMBL/GenBank/DDBJ whole genome shotgun (WGS) entry which is preliminary data.</text>
</comment>
<dbReference type="Proteomes" id="UP001488838">
    <property type="component" value="Unassembled WGS sequence"/>
</dbReference>
<evidence type="ECO:0000256" key="1">
    <source>
        <dbReference type="ARBA" id="ARBA00004123"/>
    </source>
</evidence>
<dbReference type="Pfam" id="PF11261">
    <property type="entry name" value="IRF-2BP1_2"/>
    <property type="match status" value="1"/>
</dbReference>
<proteinExistence type="predicted"/>
<sequence>MWAAQVSSFRRQSCYLCDLPRMPWAMIWDFSKPVCHGCVNYEGANSIAFVIETTCHLKRGHGCFQDGCSPGHRRCRNRDGTM</sequence>
<evidence type="ECO:0000313" key="4">
    <source>
        <dbReference type="EMBL" id="KAK7795555.1"/>
    </source>
</evidence>
<dbReference type="AlphaFoldDB" id="A0AAW0H159"/>
<feature type="domain" description="Interferon regulatory factor 2-binding protein 1/2-like zinc finger" evidence="3">
    <location>
        <begin position="10"/>
        <end position="61"/>
    </location>
</feature>
<evidence type="ECO:0000256" key="2">
    <source>
        <dbReference type="ARBA" id="ARBA00023242"/>
    </source>
</evidence>
<dbReference type="PANTHER" id="PTHR10816:SF19">
    <property type="entry name" value="PROTEIN INTERACTING WITH TTK69 AND SIN3A, ISOFORM D"/>
    <property type="match status" value="1"/>
</dbReference>
<evidence type="ECO:0000313" key="5">
    <source>
        <dbReference type="Proteomes" id="UP001488838"/>
    </source>
</evidence>
<reference evidence="4 5" key="1">
    <citation type="journal article" date="2023" name="bioRxiv">
        <title>Conserved and derived expression patterns and positive selection on dental genes reveal complex evolutionary context of ever-growing rodent molars.</title>
        <authorList>
            <person name="Calamari Z.T."/>
            <person name="Song A."/>
            <person name="Cohen E."/>
            <person name="Akter M."/>
            <person name="Roy R.D."/>
            <person name="Hallikas O."/>
            <person name="Christensen M.M."/>
            <person name="Li P."/>
            <person name="Marangoni P."/>
            <person name="Jernvall J."/>
            <person name="Klein O.D."/>
        </authorList>
    </citation>
    <scope>NUCLEOTIDE SEQUENCE [LARGE SCALE GENOMIC DNA]</scope>
    <source>
        <strain evidence="4">V071</strain>
    </source>
</reference>
<dbReference type="PANTHER" id="PTHR10816">
    <property type="entry name" value="MYELIN TRANSCRIPTION FACTOR 1-RELATED"/>
    <property type="match status" value="1"/>
</dbReference>
<gene>
    <name evidence="4" type="ORF">U0070_009395</name>
</gene>
<dbReference type="GO" id="GO:0006357">
    <property type="term" value="P:regulation of transcription by RNA polymerase II"/>
    <property type="evidence" value="ECO:0007669"/>
    <property type="project" value="TreeGrafter"/>
</dbReference>
<comment type="subcellular location">
    <subcellularLocation>
        <location evidence="1">Nucleus</location>
    </subcellularLocation>
</comment>
<evidence type="ECO:0000259" key="3">
    <source>
        <dbReference type="Pfam" id="PF11261"/>
    </source>
</evidence>
<dbReference type="GO" id="GO:0003714">
    <property type="term" value="F:transcription corepressor activity"/>
    <property type="evidence" value="ECO:0007669"/>
    <property type="project" value="TreeGrafter"/>
</dbReference>
<accession>A0AAW0H159</accession>